<dbReference type="PANTHER" id="PTHR12526:SF630">
    <property type="entry name" value="GLYCOSYLTRANSFERASE"/>
    <property type="match status" value="1"/>
</dbReference>
<dbReference type="Pfam" id="PF00534">
    <property type="entry name" value="Glycos_transf_1"/>
    <property type="match status" value="1"/>
</dbReference>
<protein>
    <submittedName>
        <fullName evidence="2">Glycosyltransferase involved in cell wall biosynthesis</fullName>
    </submittedName>
</protein>
<dbReference type="OrthoDB" id="9811239at2"/>
<organism evidence="2 3">
    <name type="scientific">Leeuwenhoekiella aequorea</name>
    <dbReference type="NCBI Taxonomy" id="283736"/>
    <lineage>
        <taxon>Bacteria</taxon>
        <taxon>Pseudomonadati</taxon>
        <taxon>Bacteroidota</taxon>
        <taxon>Flavobacteriia</taxon>
        <taxon>Flavobacteriales</taxon>
        <taxon>Flavobacteriaceae</taxon>
        <taxon>Leeuwenhoekiella</taxon>
    </lineage>
</organism>
<dbReference type="Proteomes" id="UP000289238">
    <property type="component" value="Unassembled WGS sequence"/>
</dbReference>
<dbReference type="CDD" id="cd03801">
    <property type="entry name" value="GT4_PimA-like"/>
    <property type="match status" value="1"/>
</dbReference>
<proteinExistence type="predicted"/>
<evidence type="ECO:0000313" key="3">
    <source>
        <dbReference type="Proteomes" id="UP000289238"/>
    </source>
</evidence>
<dbReference type="PANTHER" id="PTHR12526">
    <property type="entry name" value="GLYCOSYLTRANSFERASE"/>
    <property type="match status" value="1"/>
</dbReference>
<gene>
    <name evidence="2" type="ORF">DSM00_710</name>
</gene>
<dbReference type="Gene3D" id="3.40.50.2000">
    <property type="entry name" value="Glycogen Phosphorylase B"/>
    <property type="match status" value="2"/>
</dbReference>
<evidence type="ECO:0000259" key="1">
    <source>
        <dbReference type="Pfam" id="PF00534"/>
    </source>
</evidence>
<dbReference type="EMBL" id="QOVM01000001">
    <property type="protein sequence ID" value="RXG24914.1"/>
    <property type="molecule type" value="Genomic_DNA"/>
</dbReference>
<dbReference type="SUPFAM" id="SSF53756">
    <property type="entry name" value="UDP-Glycosyltransferase/glycogen phosphorylase"/>
    <property type="match status" value="1"/>
</dbReference>
<dbReference type="RefSeq" id="WP_128756623.1">
    <property type="nucleotide sequence ID" value="NZ_QOVM01000001.1"/>
</dbReference>
<dbReference type="AlphaFoldDB" id="A0A4Q0PDJ8"/>
<keyword evidence="2" id="KW-0808">Transferase</keyword>
<sequence length="362" mass="40767">MSKKKLAVVCNYILRTDRIGGMDRFFVAFDTAAKKINYEIDWFFPDAETFDFYRDLTVFSAEDKLTVEAFFLDHLTTSKAKYNGLITHFTELSTPFYKDAKKLGSIKQIIAVDHNPRPLNGFPLKKQLKNKLKAFLYSKAIDRFIGVSSYTAKHIVKDLGKTVSLKTGVIYNGIDTSVFKKREGESEAKTAYKFIVVSHLRESKGIQDLIDALSYLTDAIKMHIHISIYGEGPLEEDLKHQAQDLGVSELLEFKGSSSEIPQILANYDYLIQPTYMECFSLSILESLSANVPVITTTVGGNPEIITDGVNGFLFQPKDKTKLSSILTDIVKGDLKITNETSVLIEKEYALDRMVAEHINLLN</sequence>
<dbReference type="GO" id="GO:0016757">
    <property type="term" value="F:glycosyltransferase activity"/>
    <property type="evidence" value="ECO:0007669"/>
    <property type="project" value="InterPro"/>
</dbReference>
<comment type="caution">
    <text evidence="2">The sequence shown here is derived from an EMBL/GenBank/DDBJ whole genome shotgun (WGS) entry which is preliminary data.</text>
</comment>
<reference evidence="2 3" key="1">
    <citation type="submission" date="2018-07" db="EMBL/GenBank/DDBJ databases">
        <title>Leeuwenhoekiella genomics.</title>
        <authorList>
            <person name="Tahon G."/>
            <person name="Willems A."/>
        </authorList>
    </citation>
    <scope>NUCLEOTIDE SEQUENCE [LARGE SCALE GENOMIC DNA]</scope>
    <source>
        <strain evidence="2 3">LMG 22550</strain>
    </source>
</reference>
<accession>A0A4Q0PDJ8</accession>
<name>A0A4Q0PDJ8_9FLAO</name>
<keyword evidence="3" id="KW-1185">Reference proteome</keyword>
<feature type="domain" description="Glycosyl transferase family 1" evidence="1">
    <location>
        <begin position="180"/>
        <end position="333"/>
    </location>
</feature>
<evidence type="ECO:0000313" key="2">
    <source>
        <dbReference type="EMBL" id="RXG24914.1"/>
    </source>
</evidence>
<dbReference type="InterPro" id="IPR001296">
    <property type="entry name" value="Glyco_trans_1"/>
</dbReference>